<sequence length="38" mass="3927">MEIPDFDGAVTTARNYGFVIVADADAIDRAIVSGEGLG</sequence>
<keyword evidence="2" id="KW-1185">Reference proteome</keyword>
<evidence type="ECO:0000313" key="2">
    <source>
        <dbReference type="Proteomes" id="UP000017127"/>
    </source>
</evidence>
<proteinExistence type="predicted"/>
<organism evidence="1 2">
    <name type="scientific">Lyngbya aestuarii BL J</name>
    <dbReference type="NCBI Taxonomy" id="1348334"/>
    <lineage>
        <taxon>Bacteria</taxon>
        <taxon>Bacillati</taxon>
        <taxon>Cyanobacteriota</taxon>
        <taxon>Cyanophyceae</taxon>
        <taxon>Oscillatoriophycideae</taxon>
        <taxon>Oscillatoriales</taxon>
        <taxon>Microcoleaceae</taxon>
        <taxon>Lyngbya</taxon>
    </lineage>
</organism>
<name>U7QED1_9CYAN</name>
<comment type="caution">
    <text evidence="1">The sequence shown here is derived from an EMBL/GenBank/DDBJ whole genome shotgun (WGS) entry which is preliminary data.</text>
</comment>
<dbReference type="EMBL" id="AUZM01000039">
    <property type="protein sequence ID" value="ERT06263.1"/>
    <property type="molecule type" value="Genomic_DNA"/>
</dbReference>
<reference evidence="1 2" key="1">
    <citation type="journal article" date="2013" name="Front. Microbiol.">
        <title>Comparative genomic analyses of the cyanobacterium, Lyngbya aestuarii BL J, a powerful hydrogen producer.</title>
        <authorList>
            <person name="Kothari A."/>
            <person name="Vaughn M."/>
            <person name="Garcia-Pichel F."/>
        </authorList>
    </citation>
    <scope>NUCLEOTIDE SEQUENCE [LARGE SCALE GENOMIC DNA]</scope>
    <source>
        <strain evidence="1 2">BL J</strain>
    </source>
</reference>
<accession>U7QED1</accession>
<evidence type="ECO:0000313" key="1">
    <source>
        <dbReference type="EMBL" id="ERT06263.1"/>
    </source>
</evidence>
<protein>
    <submittedName>
        <fullName evidence="1">Uncharacterized protein</fullName>
    </submittedName>
</protein>
<dbReference type="Proteomes" id="UP000017127">
    <property type="component" value="Unassembled WGS sequence"/>
</dbReference>
<gene>
    <name evidence="1" type="ORF">M595_3764</name>
</gene>
<dbReference type="AlphaFoldDB" id="U7QED1"/>